<dbReference type="Proteomes" id="UP000685013">
    <property type="component" value="Chromosome 10"/>
</dbReference>
<dbReference type="CDD" id="cd03193">
    <property type="entry name" value="GST_C_Metaxin"/>
    <property type="match status" value="1"/>
</dbReference>
<feature type="domain" description="Metaxin glutathione S-transferase" evidence="2">
    <location>
        <begin position="174"/>
        <end position="234"/>
    </location>
</feature>
<sequence>MEQMSGRGEEGLTLIARKPCFNLPTGCPDCLPVYIYLKLANLHFHLDFNLIYPESDIIPYVETGNYVAYNNERGGVIECLRQDGILDLDTEFLSVPEWVSANSMVSSWLADAVMYELWLGTDGGSAQKVYYSDLPWPIGKVLYFKKVHFAKLQLGIDKENAERREEQIYRNANLAYGALSTRLGDQNFLFENRPSSLDALVLGHLLFTLQVLPETSVLRSKLLEHSNLVRYAEKCMTELIEVDTSSLPSSSSARSSSGASSSAPRRGPYNWSSKPKSKQKKEKTEEEKTFKRRGKYFVGAQVVAVLLFLTLMGRGDDAEMELDDDEGYDYSE</sequence>
<proteinExistence type="predicted"/>
<reference evidence="4 5" key="1">
    <citation type="journal article" date="2021" name="Hortic Res">
        <title>The domestication of Cucurbita argyrosperma as revealed by the genome of its wild relative.</title>
        <authorList>
            <person name="Barrera-Redondo J."/>
            <person name="Sanchez-de la Vega G."/>
            <person name="Aguirre-Liguori J.A."/>
            <person name="Castellanos-Morales G."/>
            <person name="Gutierrez-Guerrero Y.T."/>
            <person name="Aguirre-Dugua X."/>
            <person name="Aguirre-Planter E."/>
            <person name="Tenaillon M.I."/>
            <person name="Lira-Saade R."/>
            <person name="Eguiarte L.E."/>
        </authorList>
    </citation>
    <scope>NUCLEOTIDE SEQUENCE [LARGE SCALE GENOMIC DNA]</scope>
    <source>
        <strain evidence="4">JBR-2021</strain>
    </source>
</reference>
<dbReference type="GO" id="GO:0006626">
    <property type="term" value="P:protein targeting to mitochondrion"/>
    <property type="evidence" value="ECO:0007669"/>
    <property type="project" value="TreeGrafter"/>
</dbReference>
<dbReference type="GO" id="GO:0005741">
    <property type="term" value="C:mitochondrial outer membrane"/>
    <property type="evidence" value="ECO:0007669"/>
    <property type="project" value="TreeGrafter"/>
</dbReference>
<protein>
    <submittedName>
        <fullName evidence="4">Mitochondrial outer membrane import complex protein METAXIN</fullName>
    </submittedName>
</protein>
<evidence type="ECO:0000313" key="4">
    <source>
        <dbReference type="EMBL" id="KAG6589697.1"/>
    </source>
</evidence>
<dbReference type="Pfam" id="PF17172">
    <property type="entry name" value="GST_N_4"/>
    <property type="match status" value="1"/>
</dbReference>
<feature type="domain" description="Thioredoxin-like fold" evidence="3">
    <location>
        <begin position="28"/>
        <end position="121"/>
    </location>
</feature>
<dbReference type="InterPro" id="IPR050931">
    <property type="entry name" value="Mito_Protein_Transport_Metaxin"/>
</dbReference>
<dbReference type="EMBL" id="JAGKQH010000010">
    <property type="protein sequence ID" value="KAG6589697.1"/>
    <property type="molecule type" value="Genomic_DNA"/>
</dbReference>
<evidence type="ECO:0000256" key="1">
    <source>
        <dbReference type="SAM" id="MobiDB-lite"/>
    </source>
</evidence>
<evidence type="ECO:0000259" key="2">
    <source>
        <dbReference type="Pfam" id="PF17171"/>
    </source>
</evidence>
<evidence type="ECO:0000313" key="5">
    <source>
        <dbReference type="Proteomes" id="UP000685013"/>
    </source>
</evidence>
<dbReference type="InterPro" id="IPR012336">
    <property type="entry name" value="Thioredoxin-like_fold"/>
</dbReference>
<keyword evidence="5" id="KW-1185">Reference proteome</keyword>
<feature type="compositionally biased region" description="Low complexity" evidence="1">
    <location>
        <begin position="246"/>
        <end position="274"/>
    </location>
</feature>
<feature type="non-terminal residue" evidence="4">
    <location>
        <position position="1"/>
    </location>
</feature>
<accession>A0AAV6N289</accession>
<dbReference type="PANTHER" id="PTHR12289">
    <property type="entry name" value="METAXIN RELATED"/>
    <property type="match status" value="1"/>
</dbReference>
<dbReference type="AlphaFoldDB" id="A0AAV6N289"/>
<comment type="caution">
    <text evidence="4">The sequence shown here is derived from an EMBL/GenBank/DDBJ whole genome shotgun (WGS) entry which is preliminary data.</text>
</comment>
<dbReference type="PANTHER" id="PTHR12289:SF41">
    <property type="entry name" value="FAILED AXON CONNECTIONS-RELATED"/>
    <property type="match status" value="1"/>
</dbReference>
<dbReference type="InterPro" id="IPR033468">
    <property type="entry name" value="Metaxin_GST"/>
</dbReference>
<name>A0AAV6N289_9ROSI</name>
<gene>
    <name evidence="4" type="primary">MTX1</name>
    <name evidence="4" type="ORF">SDJN03_15120</name>
</gene>
<feature type="region of interest" description="Disordered" evidence="1">
    <location>
        <begin position="246"/>
        <end position="289"/>
    </location>
</feature>
<evidence type="ECO:0000259" key="3">
    <source>
        <dbReference type="Pfam" id="PF17172"/>
    </source>
</evidence>
<organism evidence="4 5">
    <name type="scientific">Cucurbita argyrosperma subsp. sororia</name>
    <dbReference type="NCBI Taxonomy" id="37648"/>
    <lineage>
        <taxon>Eukaryota</taxon>
        <taxon>Viridiplantae</taxon>
        <taxon>Streptophyta</taxon>
        <taxon>Embryophyta</taxon>
        <taxon>Tracheophyta</taxon>
        <taxon>Spermatophyta</taxon>
        <taxon>Magnoliopsida</taxon>
        <taxon>eudicotyledons</taxon>
        <taxon>Gunneridae</taxon>
        <taxon>Pentapetalae</taxon>
        <taxon>rosids</taxon>
        <taxon>fabids</taxon>
        <taxon>Cucurbitales</taxon>
        <taxon>Cucurbitaceae</taxon>
        <taxon>Cucurbiteae</taxon>
        <taxon>Cucurbita</taxon>
    </lineage>
</organism>
<dbReference type="Pfam" id="PF17171">
    <property type="entry name" value="GST_C_6"/>
    <property type="match status" value="1"/>
</dbReference>